<dbReference type="InterPro" id="IPR052587">
    <property type="entry name" value="TELO2-interacting_protein_1"/>
</dbReference>
<name>A0A086KWS6_TOXGO</name>
<feature type="region of interest" description="Disordered" evidence="1">
    <location>
        <begin position="2620"/>
        <end position="2645"/>
    </location>
</feature>
<dbReference type="PANTHER" id="PTHR18460">
    <property type="entry name" value="TEL2 INTERACTING PROTEIN 1 TTI1 FAMILY MEMBER"/>
    <property type="match status" value="1"/>
</dbReference>
<feature type="region of interest" description="Disordered" evidence="1">
    <location>
        <begin position="1629"/>
        <end position="1707"/>
    </location>
</feature>
<feature type="region of interest" description="Disordered" evidence="1">
    <location>
        <begin position="2025"/>
        <end position="2052"/>
    </location>
</feature>
<feature type="domain" description="TTI1 C-terminal TPR" evidence="2">
    <location>
        <begin position="2273"/>
        <end position="2453"/>
    </location>
</feature>
<evidence type="ECO:0000313" key="4">
    <source>
        <dbReference type="Proteomes" id="UP000028837"/>
    </source>
</evidence>
<feature type="compositionally biased region" description="Basic residues" evidence="1">
    <location>
        <begin position="2025"/>
        <end position="2036"/>
    </location>
</feature>
<dbReference type="InterPro" id="IPR057567">
    <property type="entry name" value="TPR_TTI1_C"/>
</dbReference>
<feature type="compositionally biased region" description="Basic and acidic residues" evidence="1">
    <location>
        <begin position="614"/>
        <end position="630"/>
    </location>
</feature>
<feature type="compositionally biased region" description="Basic and acidic residues" evidence="1">
    <location>
        <begin position="2592"/>
        <end position="2602"/>
    </location>
</feature>
<feature type="compositionally biased region" description="Polar residues" evidence="1">
    <location>
        <begin position="1289"/>
        <end position="1298"/>
    </location>
</feature>
<feature type="region of interest" description="Disordered" evidence="1">
    <location>
        <begin position="2126"/>
        <end position="2161"/>
    </location>
</feature>
<feature type="region of interest" description="Disordered" evidence="1">
    <location>
        <begin position="1086"/>
        <end position="1118"/>
    </location>
</feature>
<feature type="region of interest" description="Disordered" evidence="1">
    <location>
        <begin position="1554"/>
        <end position="1611"/>
    </location>
</feature>
<reference evidence="3 4" key="1">
    <citation type="submission" date="2014-02" db="EMBL/GenBank/DDBJ databases">
        <authorList>
            <person name="Sibley D."/>
            <person name="Venepally P."/>
            <person name="Karamycheva S."/>
            <person name="Hadjithomas M."/>
            <person name="Khan A."/>
            <person name="Brunk B."/>
            <person name="Roos D."/>
            <person name="Caler E."/>
            <person name="Lorenzi H."/>
        </authorList>
    </citation>
    <scope>NUCLEOTIDE SEQUENCE [LARGE SCALE GENOMIC DNA]</scope>
    <source>
        <strain evidence="3 4">GAB2-2007-GAL-DOM2</strain>
    </source>
</reference>
<protein>
    <recommendedName>
        <fullName evidence="2">TTI1 C-terminal TPR domain-containing protein</fullName>
    </recommendedName>
</protein>
<feature type="compositionally biased region" description="Basic and acidic residues" evidence="1">
    <location>
        <begin position="1688"/>
        <end position="1705"/>
    </location>
</feature>
<comment type="caution">
    <text evidence="3">The sequence shown here is derived from an EMBL/GenBank/DDBJ whole genome shotgun (WGS) entry which is preliminary data.</text>
</comment>
<feature type="compositionally biased region" description="Acidic residues" evidence="1">
    <location>
        <begin position="2146"/>
        <end position="2155"/>
    </location>
</feature>
<dbReference type="Proteomes" id="UP000028837">
    <property type="component" value="Unassembled WGS sequence"/>
</dbReference>
<feature type="region of interest" description="Disordered" evidence="1">
    <location>
        <begin position="76"/>
        <end position="108"/>
    </location>
</feature>
<dbReference type="SUPFAM" id="SSF48371">
    <property type="entry name" value="ARM repeat"/>
    <property type="match status" value="1"/>
</dbReference>
<feature type="region of interest" description="Disordered" evidence="1">
    <location>
        <begin position="601"/>
        <end position="644"/>
    </location>
</feature>
<evidence type="ECO:0000259" key="2">
    <source>
        <dbReference type="Pfam" id="PF24181"/>
    </source>
</evidence>
<feature type="compositionally biased region" description="Low complexity" evidence="1">
    <location>
        <begin position="941"/>
        <end position="951"/>
    </location>
</feature>
<evidence type="ECO:0000313" key="3">
    <source>
        <dbReference type="EMBL" id="KFG48844.1"/>
    </source>
</evidence>
<evidence type="ECO:0000256" key="1">
    <source>
        <dbReference type="SAM" id="MobiDB-lite"/>
    </source>
</evidence>
<feature type="region of interest" description="Disordered" evidence="1">
    <location>
        <begin position="940"/>
        <end position="988"/>
    </location>
</feature>
<dbReference type="VEuPathDB" id="ToxoDB:TGDOM2_233245"/>
<feature type="compositionally biased region" description="Low complexity" evidence="1">
    <location>
        <begin position="559"/>
        <end position="587"/>
    </location>
</feature>
<feature type="region of interest" description="Disordered" evidence="1">
    <location>
        <begin position="1405"/>
        <end position="1454"/>
    </location>
</feature>
<organism evidence="3 4">
    <name type="scientific">Toxoplasma gondii GAB2-2007-GAL-DOM2</name>
    <dbReference type="NCBI Taxonomy" id="1130820"/>
    <lineage>
        <taxon>Eukaryota</taxon>
        <taxon>Sar</taxon>
        <taxon>Alveolata</taxon>
        <taxon>Apicomplexa</taxon>
        <taxon>Conoidasida</taxon>
        <taxon>Coccidia</taxon>
        <taxon>Eucoccidiorida</taxon>
        <taxon>Eimeriorina</taxon>
        <taxon>Sarcocystidae</taxon>
        <taxon>Toxoplasma</taxon>
    </lineage>
</organism>
<feature type="compositionally biased region" description="Basic and acidic residues" evidence="1">
    <location>
        <begin position="977"/>
        <end position="988"/>
    </location>
</feature>
<feature type="region of interest" description="Disordered" evidence="1">
    <location>
        <begin position="340"/>
        <end position="371"/>
    </location>
</feature>
<dbReference type="PANTHER" id="PTHR18460:SF3">
    <property type="entry name" value="TELO2-INTERACTING PROTEIN 1 HOMOLOG"/>
    <property type="match status" value="1"/>
</dbReference>
<feature type="compositionally biased region" description="Low complexity" evidence="1">
    <location>
        <begin position="1301"/>
        <end position="1325"/>
    </location>
</feature>
<dbReference type="InterPro" id="IPR016024">
    <property type="entry name" value="ARM-type_fold"/>
</dbReference>
<feature type="compositionally biased region" description="Polar residues" evidence="1">
    <location>
        <begin position="1263"/>
        <end position="1279"/>
    </location>
</feature>
<feature type="region of interest" description="Disordered" evidence="1">
    <location>
        <begin position="1"/>
        <end position="41"/>
    </location>
</feature>
<feature type="compositionally biased region" description="Basic and acidic residues" evidence="1">
    <location>
        <begin position="1655"/>
        <end position="1665"/>
    </location>
</feature>
<feature type="region of interest" description="Disordered" evidence="1">
    <location>
        <begin position="1246"/>
        <end position="1325"/>
    </location>
</feature>
<dbReference type="Pfam" id="PF24181">
    <property type="entry name" value="TPR_TTI1_C"/>
    <property type="match status" value="1"/>
</dbReference>
<dbReference type="GO" id="GO:0005737">
    <property type="term" value="C:cytoplasm"/>
    <property type="evidence" value="ECO:0007669"/>
    <property type="project" value="TreeGrafter"/>
</dbReference>
<sequence length="2688" mass="286814">MSPSTSASTSSPSSSFSPSSSSSPSSSVSEAQHPVTRSSCVSTIRQEVKAFEVALVAFLRASASAVTAGSRLLAARRQTPQPTEAPQAERPSSSSSPPPSSSPALHVSFSGGTARSAVAGAVGEGEKLLAASQTLLHSLCLLSPSAPWIDEAREREEPRAAAEPSTSEEAKRGIGLQIEKPVVKLAAKKLAASFLSLHELAMQLVSFLERFEARHPASSSPSSEIDARAFRPLVEVLFPVFATLLLSCQRLHEVYRQRRCPKEADAASSFLSFLFGGALVPAVRFLSLASVQTSSGCLREILAFLRLTLSHAWPLHLLAHIDAAVIASLPSGSSPYSPSSSPCSAAPSLSPESSSSLSSSSGSGDGGSSPPRGGFLESSSVRLSQLAASCFLQAIPRVRGELPCAVVLGIALHELLQLLRASAALDGEALLLVLQCLYTSADILDLPLSLAVSPPGGHHASSATAPGSPHSLPSLFLCSVGGPRHPAQVAESEESRLWTRALTIQLYPGVVTAVSTFLLSASGQRPRALALALIVLARWISALFRAGSPRLQQPLSVLPHPSTSPRSSPESPGASTSSSFPSLFVSSGEERREAQEHLDWLRGLTKDAPGTLRRPRDAHGAELGEEHGEAESPANNAQAHARQTDKVSGFPLLAQLQQEAEERRKTQTQTPSEAEKRLETLLREAARHTSEKLLSLLGPLSPLPVNDWRVRLARLCLAASLVGGCRELLTTTSVSAATDVLLQSFADDQEDLAKHARAALTHNRLSLPFAFDHAPLSSYSSSSAFHASPPPDRWLCDLLCPHPSDARASQSGPLCSSSFLYSTASPLSSSSSLASSASPAAPHCALSSSSVASYAVGWGVCAPSLPPAVADEEILGGLKLRFISCLEAAASAALAVSSPSSSSTMPDCSPSFSPATRLRRQQILQTELKKVGGYLRLMAASSSPSSPCSTPRRGRQPAPETLPEGLYDRPAFGPFGLEKEGSSEEERTGVRPNLHAWLLPSERLLWSVLKLALAQPAILSQRMQHHGLVESRAFFRCGDEAATSSVTSSRENGEKETLLLLPLQLRALQEDPLSCRLLPRAGRRRLQRETTVKTPPAGGEQESEDGRPMQCYTGRSGTTDFTPGHSDIPLCPGCRHFQLSQRRRSICRCYFSSSSSPSQSACSRACRESEWSSACAPDEACDQPREEDLDAQLVSPSFQGAGGDEALGGLLRQTLEALFAVLPAPSRSALFSDLLSFLSSSPESIEAACSVPPTPADARPLQKSKQVSTSSPTPETQTGPALPAWLRRASSQTTQSRHLASADARSSPSSFSASSSTSSSACASPLSSSRARQTFSSSLSGSVSPPSSVGRSSASPFFQEAFVNATARVSPLSRSPLGLLLLLRCASLSALSAALRAALLSLSHSSVERRRQTGGKQRQRARECARANSPETRSQGEAGDGESETTSDARGCMRRAGHQAQPATAVACPLFWCTYTGVGGQLGREEGQAPGPVFGETQESALKHKNGEEGDDANAFFSVSNVEFLIDLLLDANAVVAGEAQADSLTRALASDVSEAVEEEGEGAFQHETKGAEGKPQTPTGDRDGPAAQREERSAAESKREERQAGTDATKTLAAESVLLGADNSGVTVRQRQGIRGRAHSPETVVCPQTEDQEGNTREKSERGTGQDGGGQGEQENKARGSSLSANRNREEREREATLRRERERQRRRRSAAAAIFPLARALVSFYRILLLRCLDLALQLLGDLGEHARVAKLLPFLLFPLYRHLGSHSSRAVAAAAYFALLSLHSALTTSENTPVSPPPASFPRASPSRPLASSFSSSPSSSLAFSSSPATSPLGCLLSVHGDLLLDAVADCLHRPPSSVASSGCRAALAVPAALIASSGGPAPRGFAPFLAAVTAASVGPHRLAESDVAALLLALVAFAPPAMLPALSDLVELLLQRQSQLKQAQLQSVLARLSPAVLGPSQGVRFAIESRATKALQTTLVHEGGGFECLEREEGETPLWLLRVLAALSFLLTRRVADDRCHRRRNRRARRGRERAARGTAGETEGGAQILERGADLPCGRSHASPPVQEDVHPGAASRFAELPARFPPPFAWLLSPARLLREREKEQLLSGRRTKGLLECGVKDEEEEGAATRPVSEASASSEDEAEEDTHEADMPLWGFDEDLAVDLEDEEAGVDRGNDALATFTEAEGKAQGGEVDEDLFLEEMKRVAATGSDGDVRGVLEKWKHKLLAEQQRAKTRKEETGKHANVLKPRKTWAQLGRYGSLRLHATRILMRVRLLLHTDPRPTAGVYIHLTALRCIYVLTTRKRELLPRIHEIWPSLLPSLGPSAPPPVLVITLAIVQLMAACAGSFVRERFASDVLPPLLLRLRRTSQPAGSREEASRTEAFKLGHAWLSLLLLLATPSNPESFLYSVLGEVLFSACFHLHRDAAPCLRAQACRLLRRLNCIDPQVPLFVISTLTEVASRLQTSPTASSLSSSSTSTSSLCSSSPSSSSFASSASSATCSSLVSMSSDRLLRLVSFSTYRRNLVSVETWRRVAEAASLSVLVELRDEMQRDQKLHFLSSAFASRVSDSAGAQQPTAEAADASYEGRHDGDETGQREVEELEVLTAEALQTPAAACSAEGMESSEGKRRVRRRRNESGWAQRSLLSVPYGPLGEGFLQMQADQEEKKEIHNIRERCKRAI</sequence>
<feature type="region of interest" description="Disordered" evidence="1">
    <location>
        <begin position="2576"/>
        <end position="2602"/>
    </location>
</feature>
<feature type="compositionally biased region" description="Low complexity" evidence="1">
    <location>
        <begin position="2041"/>
        <end position="2051"/>
    </location>
</feature>
<dbReference type="OrthoDB" id="333107at2759"/>
<dbReference type="EMBL" id="AHZU02000071">
    <property type="protein sequence ID" value="KFG48844.1"/>
    <property type="molecule type" value="Genomic_DNA"/>
</dbReference>
<feature type="compositionally biased region" description="Basic and acidic residues" evidence="1">
    <location>
        <begin position="1581"/>
        <end position="1605"/>
    </location>
</feature>
<accession>A0A086KWS6</accession>
<feature type="region of interest" description="Disordered" evidence="1">
    <location>
        <begin position="552"/>
        <end position="588"/>
    </location>
</feature>
<gene>
    <name evidence="3" type="ORF">TGDOM2_233245</name>
</gene>
<proteinExistence type="predicted"/>
<feature type="compositionally biased region" description="Low complexity" evidence="1">
    <location>
        <begin position="1"/>
        <end position="29"/>
    </location>
</feature>